<organism evidence="1 2">
    <name type="scientific">Nephila pilipes</name>
    <name type="common">Giant wood spider</name>
    <name type="synonym">Nephila maculata</name>
    <dbReference type="NCBI Taxonomy" id="299642"/>
    <lineage>
        <taxon>Eukaryota</taxon>
        <taxon>Metazoa</taxon>
        <taxon>Ecdysozoa</taxon>
        <taxon>Arthropoda</taxon>
        <taxon>Chelicerata</taxon>
        <taxon>Arachnida</taxon>
        <taxon>Araneae</taxon>
        <taxon>Araneomorphae</taxon>
        <taxon>Entelegynae</taxon>
        <taxon>Araneoidea</taxon>
        <taxon>Nephilidae</taxon>
        <taxon>Nephila</taxon>
    </lineage>
</organism>
<accession>A0A8X6JSE3</accession>
<reference evidence="1" key="1">
    <citation type="submission" date="2020-08" db="EMBL/GenBank/DDBJ databases">
        <title>Multicomponent nature underlies the extraordinary mechanical properties of spider dragline silk.</title>
        <authorList>
            <person name="Kono N."/>
            <person name="Nakamura H."/>
            <person name="Mori M."/>
            <person name="Yoshida Y."/>
            <person name="Ohtoshi R."/>
            <person name="Malay A.D."/>
            <person name="Moran D.A.P."/>
            <person name="Tomita M."/>
            <person name="Numata K."/>
            <person name="Arakawa K."/>
        </authorList>
    </citation>
    <scope>NUCLEOTIDE SEQUENCE</scope>
</reference>
<keyword evidence="2" id="KW-1185">Reference proteome</keyword>
<evidence type="ECO:0000313" key="2">
    <source>
        <dbReference type="Proteomes" id="UP000887013"/>
    </source>
</evidence>
<proteinExistence type="predicted"/>
<dbReference type="AlphaFoldDB" id="A0A8X6JSE3"/>
<gene>
    <name evidence="1" type="ORF">NPIL_318081</name>
</gene>
<dbReference type="Proteomes" id="UP000887013">
    <property type="component" value="Unassembled WGS sequence"/>
</dbReference>
<protein>
    <submittedName>
        <fullName evidence="1">Uncharacterized protein</fullName>
    </submittedName>
</protein>
<comment type="caution">
    <text evidence="1">The sequence shown here is derived from an EMBL/GenBank/DDBJ whole genome shotgun (WGS) entry which is preliminary data.</text>
</comment>
<dbReference type="EMBL" id="BMAW01092689">
    <property type="protein sequence ID" value="GFS56331.1"/>
    <property type="molecule type" value="Genomic_DNA"/>
</dbReference>
<evidence type="ECO:0000313" key="1">
    <source>
        <dbReference type="EMBL" id="GFS56331.1"/>
    </source>
</evidence>
<sequence>MHTNSPVGLKQEHVLRDLPSLFHPHYTPRRIELRHFFRRSFLCVSMVGRLLVSPYNENESFLDLIQKEYMVTGGKWRDSWSSLRGIQKSPAFGRKCDFKGGEK</sequence>
<name>A0A8X6JSE3_NEPPI</name>